<organism evidence="1">
    <name type="scientific">Serratia fonticola</name>
    <dbReference type="NCBI Taxonomy" id="47917"/>
    <lineage>
        <taxon>Bacteria</taxon>
        <taxon>Pseudomonadati</taxon>
        <taxon>Pseudomonadota</taxon>
        <taxon>Gammaproteobacteria</taxon>
        <taxon>Enterobacterales</taxon>
        <taxon>Yersiniaceae</taxon>
        <taxon>Serratia</taxon>
    </lineage>
</organism>
<reference evidence="1" key="1">
    <citation type="submission" date="2019-05" db="EMBL/GenBank/DDBJ databases">
        <authorList>
            <consortium name="Pathogen Informatics"/>
        </authorList>
    </citation>
    <scope>NUCLEOTIDE SEQUENCE [LARGE SCALE GENOMIC DNA]</scope>
    <source>
        <strain evidence="1">NCTC12965</strain>
    </source>
</reference>
<dbReference type="EMBL" id="CABEEZ010000137">
    <property type="protein sequence ID" value="VTR56834.1"/>
    <property type="molecule type" value="Genomic_DNA"/>
</dbReference>
<proteinExistence type="predicted"/>
<protein>
    <recommendedName>
        <fullName evidence="2">Cellulose synthase operon protein C</fullName>
    </recommendedName>
</protein>
<evidence type="ECO:0000313" key="1">
    <source>
        <dbReference type="EMBL" id="VTR56834.1"/>
    </source>
</evidence>
<gene>
    <name evidence="1" type="ORF">NCTC12965_07235</name>
</gene>
<dbReference type="AlphaFoldDB" id="A0A4U9WCR5"/>
<accession>A0A4U9WCR5</accession>
<evidence type="ECO:0008006" key="2">
    <source>
        <dbReference type="Google" id="ProtNLM"/>
    </source>
</evidence>
<name>A0A4U9WCR5_SERFO</name>
<sequence>MARILNKQGQELQAQTLISPLMQVGASPDSLYAAALFASERNDWLNVSTLMARIPQGRQNSSMRALAATASANQQRASAESYLRQGNTASAAVILRQLAQKPPTEPAALGELAKDLMTVGDTSTAVQLVRDNMRLGVKGNAGDYAAQIAVLNQAGLSQEADAWLNNPALRARSSTREIGQLRNASVINEADKLRFAGAIQCRV</sequence>